<evidence type="ECO:0000313" key="2">
    <source>
        <dbReference type="EMBL" id="QBZ58756.1"/>
    </source>
</evidence>
<dbReference type="EMBL" id="CP034206">
    <property type="protein sequence ID" value="QBZ58756.1"/>
    <property type="molecule type" value="Genomic_DNA"/>
</dbReference>
<dbReference type="Proteomes" id="UP000294847">
    <property type="component" value="Chromosome 3"/>
</dbReference>
<proteinExistence type="predicted"/>
<evidence type="ECO:0000313" key="3">
    <source>
        <dbReference type="Proteomes" id="UP000294847"/>
    </source>
</evidence>
<feature type="region of interest" description="Disordered" evidence="1">
    <location>
        <begin position="46"/>
        <end position="65"/>
    </location>
</feature>
<dbReference type="AlphaFoldDB" id="A0A4P7NC15"/>
<gene>
    <name evidence="2" type="ORF">PoMZ_03714</name>
</gene>
<accession>A0A4P7NC15</accession>
<reference evidence="2 3" key="1">
    <citation type="journal article" date="2019" name="Mol. Biol. Evol.">
        <title>Blast fungal genomes show frequent chromosomal changes, gene gains and losses, and effector gene turnover.</title>
        <authorList>
            <person name="Gomez Luciano L.B."/>
            <person name="Jason Tsai I."/>
            <person name="Chuma I."/>
            <person name="Tosa Y."/>
            <person name="Chen Y.H."/>
            <person name="Li J.Y."/>
            <person name="Li M.Y."/>
            <person name="Jade Lu M.Y."/>
            <person name="Nakayashiki H."/>
            <person name="Li W.H."/>
        </authorList>
    </citation>
    <scope>NUCLEOTIDE SEQUENCE [LARGE SCALE GENOMIC DNA]</scope>
    <source>
        <strain evidence="2">MZ5-1-6</strain>
    </source>
</reference>
<organism evidence="2 3">
    <name type="scientific">Pyricularia oryzae</name>
    <name type="common">Rice blast fungus</name>
    <name type="synonym">Magnaporthe oryzae</name>
    <dbReference type="NCBI Taxonomy" id="318829"/>
    <lineage>
        <taxon>Eukaryota</taxon>
        <taxon>Fungi</taxon>
        <taxon>Dikarya</taxon>
        <taxon>Ascomycota</taxon>
        <taxon>Pezizomycotina</taxon>
        <taxon>Sordariomycetes</taxon>
        <taxon>Sordariomycetidae</taxon>
        <taxon>Magnaporthales</taxon>
        <taxon>Pyriculariaceae</taxon>
        <taxon>Pyricularia</taxon>
    </lineage>
</organism>
<evidence type="ECO:0000256" key="1">
    <source>
        <dbReference type="SAM" id="MobiDB-lite"/>
    </source>
</evidence>
<sequence>MTVASPLRKEKFQKEESILIDYSRTAPASSCSLPFHKNFRSGMPSVLSRGHPIHQKTRAPRLESKDWKIAGGDAEEALPPGCFLGPVQENLWLPYMDAICSMRRDQATTGSIVPHQAFITTYITGTTKKALIFPLPENLRYLHLSR</sequence>
<name>A0A4P7NC15_PYROR</name>
<protein>
    <submittedName>
        <fullName evidence="2">Uncharacterized protein</fullName>
    </submittedName>
</protein>